<dbReference type="EMBL" id="DVOD01000013">
    <property type="protein sequence ID" value="HIU91788.1"/>
    <property type="molecule type" value="Genomic_DNA"/>
</dbReference>
<feature type="compositionally biased region" description="Basic residues" evidence="1">
    <location>
        <begin position="27"/>
        <end position="41"/>
    </location>
</feature>
<proteinExistence type="predicted"/>
<sequence>MREIVDLMKELLLIKEEKSTMVGLSGFKRKPKPMLKRPKKKENKELKLSDLMRRA</sequence>
<reference evidence="2" key="1">
    <citation type="submission" date="2020-10" db="EMBL/GenBank/DDBJ databases">
        <authorList>
            <person name="Gilroy R."/>
        </authorList>
    </citation>
    <scope>NUCLEOTIDE SEQUENCE</scope>
    <source>
        <strain evidence="2">CHK154-7741</strain>
    </source>
</reference>
<dbReference type="AlphaFoldDB" id="A0A9D1MZB3"/>
<organism evidence="2 3">
    <name type="scientific">Candidatus Limenecus avicola</name>
    <dbReference type="NCBI Taxonomy" id="2840847"/>
    <lineage>
        <taxon>Bacteria</taxon>
        <taxon>Bacillati</taxon>
        <taxon>Bacillota</taxon>
        <taxon>Clostridia</taxon>
        <taxon>Eubacteriales</taxon>
        <taxon>Clostridiaceae</taxon>
        <taxon>Clostridiaceae incertae sedis</taxon>
        <taxon>Candidatus Limenecus</taxon>
    </lineage>
</organism>
<reference evidence="2" key="2">
    <citation type="journal article" date="2021" name="PeerJ">
        <title>Extensive microbial diversity within the chicken gut microbiome revealed by metagenomics and culture.</title>
        <authorList>
            <person name="Gilroy R."/>
            <person name="Ravi A."/>
            <person name="Getino M."/>
            <person name="Pursley I."/>
            <person name="Horton D.L."/>
            <person name="Alikhan N.F."/>
            <person name="Baker D."/>
            <person name="Gharbi K."/>
            <person name="Hall N."/>
            <person name="Watson M."/>
            <person name="Adriaenssens E.M."/>
            <person name="Foster-Nyarko E."/>
            <person name="Jarju S."/>
            <person name="Secka A."/>
            <person name="Antonio M."/>
            <person name="Oren A."/>
            <person name="Chaudhuri R.R."/>
            <person name="La Ragione R."/>
            <person name="Hildebrand F."/>
            <person name="Pallen M.J."/>
        </authorList>
    </citation>
    <scope>NUCLEOTIDE SEQUENCE</scope>
    <source>
        <strain evidence="2">CHK154-7741</strain>
    </source>
</reference>
<gene>
    <name evidence="2" type="ORF">IAD26_01495</name>
</gene>
<comment type="caution">
    <text evidence="2">The sequence shown here is derived from an EMBL/GenBank/DDBJ whole genome shotgun (WGS) entry which is preliminary data.</text>
</comment>
<feature type="region of interest" description="Disordered" evidence="1">
    <location>
        <begin position="24"/>
        <end position="55"/>
    </location>
</feature>
<name>A0A9D1MZB3_9CLOT</name>
<protein>
    <submittedName>
        <fullName evidence="2">Uncharacterized protein</fullName>
    </submittedName>
</protein>
<evidence type="ECO:0000256" key="1">
    <source>
        <dbReference type="SAM" id="MobiDB-lite"/>
    </source>
</evidence>
<evidence type="ECO:0000313" key="3">
    <source>
        <dbReference type="Proteomes" id="UP000886748"/>
    </source>
</evidence>
<dbReference type="Proteomes" id="UP000886748">
    <property type="component" value="Unassembled WGS sequence"/>
</dbReference>
<accession>A0A9D1MZB3</accession>
<feature type="compositionally biased region" description="Basic and acidic residues" evidence="1">
    <location>
        <begin position="42"/>
        <end position="55"/>
    </location>
</feature>
<evidence type="ECO:0000313" key="2">
    <source>
        <dbReference type="EMBL" id="HIU91788.1"/>
    </source>
</evidence>